<accession>A0A9P5C1B6</accession>
<reference evidence="2" key="1">
    <citation type="submission" date="2019-04" db="EMBL/GenBank/DDBJ databases">
        <title>Sequencing of skin fungus with MAO and IRED activity.</title>
        <authorList>
            <person name="Marsaioli A.J."/>
            <person name="Bonatto J.M.C."/>
            <person name="Reis Junior O."/>
        </authorList>
    </citation>
    <scope>NUCLEOTIDE SEQUENCE</scope>
    <source>
        <strain evidence="2">28M1</strain>
    </source>
</reference>
<proteinExistence type="predicted"/>
<dbReference type="OrthoDB" id="5337308at2759"/>
<evidence type="ECO:0000313" key="3">
    <source>
        <dbReference type="Proteomes" id="UP000758155"/>
    </source>
</evidence>
<feature type="signal peptide" evidence="1">
    <location>
        <begin position="1"/>
        <end position="20"/>
    </location>
</feature>
<comment type="caution">
    <text evidence="2">The sequence shown here is derived from an EMBL/GenBank/DDBJ whole genome shotgun (WGS) entry which is preliminary data.</text>
</comment>
<gene>
    <name evidence="2" type="ORF">E8E12_003394</name>
</gene>
<dbReference type="EMBL" id="SWKV01000023">
    <property type="protein sequence ID" value="KAF3040887.1"/>
    <property type="molecule type" value="Genomic_DNA"/>
</dbReference>
<dbReference type="Proteomes" id="UP000758155">
    <property type="component" value="Unassembled WGS sequence"/>
</dbReference>
<keyword evidence="1" id="KW-0732">Signal</keyword>
<sequence>MQPNRLFALAGFAASAAARALPTNASTSGGLVPTAGFYDPSNLASDGLWDKYQKKGDHYQCLFTADDEGAGRLVEDTRTPPSARSTWKGSMSAERKLWNWHENYFDEDNCNFEELHLKDAFDALKVNTMCIDDGGYNEGWALGHYDENRRDPASTNPFEFFLEPIKQTYEVQSKTYKSTGGYYTFVVNQLDGVIVALDISSLRNAVKTHWKSIGGTASPEDLPKLQYASDLMWGKWVDNNPNVKNLHYYVVHNILNDETSAIVPRAMRHKLASKLSIWPGTVFDKDKDKVEFQALIGSPIGGTIAIMLVQHKAELGNKEIYQVSVITDEWSQKLGRTVEMHMFFHIRDSPSEKPKGDDTRAVHGAE</sequence>
<feature type="chain" id="PRO_5040415377" evidence="1">
    <location>
        <begin position="21"/>
        <end position="366"/>
    </location>
</feature>
<name>A0A9P5C1B6_9PLEO</name>
<evidence type="ECO:0000313" key="2">
    <source>
        <dbReference type="EMBL" id="KAF3040887.1"/>
    </source>
</evidence>
<evidence type="ECO:0000256" key="1">
    <source>
        <dbReference type="SAM" id="SignalP"/>
    </source>
</evidence>
<dbReference type="AlphaFoldDB" id="A0A9P5C1B6"/>
<organism evidence="2 3">
    <name type="scientific">Didymella heteroderae</name>
    <dbReference type="NCBI Taxonomy" id="1769908"/>
    <lineage>
        <taxon>Eukaryota</taxon>
        <taxon>Fungi</taxon>
        <taxon>Dikarya</taxon>
        <taxon>Ascomycota</taxon>
        <taxon>Pezizomycotina</taxon>
        <taxon>Dothideomycetes</taxon>
        <taxon>Pleosporomycetidae</taxon>
        <taxon>Pleosporales</taxon>
        <taxon>Pleosporineae</taxon>
        <taxon>Didymellaceae</taxon>
        <taxon>Didymella</taxon>
    </lineage>
</organism>
<keyword evidence="3" id="KW-1185">Reference proteome</keyword>
<protein>
    <submittedName>
        <fullName evidence="2">Uncharacterized protein</fullName>
    </submittedName>
</protein>